<dbReference type="Proteomes" id="UP000319825">
    <property type="component" value="Unassembled WGS sequence"/>
</dbReference>
<comment type="caution">
    <text evidence="9">The sequence shown here is derived from an EMBL/GenBank/DDBJ whole genome shotgun (WGS) entry which is preliminary data.</text>
</comment>
<dbReference type="RefSeq" id="WP_145774676.1">
    <property type="nucleotide sequence ID" value="NZ_BAAATQ010000367.1"/>
</dbReference>
<dbReference type="SUPFAM" id="SSF48208">
    <property type="entry name" value="Six-hairpin glycosidases"/>
    <property type="match status" value="1"/>
</dbReference>
<feature type="region of interest" description="Disordered" evidence="5">
    <location>
        <begin position="777"/>
        <end position="806"/>
    </location>
</feature>
<dbReference type="GO" id="GO:0005975">
    <property type="term" value="P:carbohydrate metabolic process"/>
    <property type="evidence" value="ECO:0007669"/>
    <property type="project" value="InterPro"/>
</dbReference>
<feature type="domain" description="Glycoside hydrolase family 65 C-terminal" evidence="7">
    <location>
        <begin position="711"/>
        <end position="775"/>
    </location>
</feature>
<dbReference type="InterPro" id="IPR005195">
    <property type="entry name" value="Glyco_hydro_65_M"/>
</dbReference>
<organism evidence="9 10">
    <name type="scientific">Micromonospora olivasterospora</name>
    <dbReference type="NCBI Taxonomy" id="1880"/>
    <lineage>
        <taxon>Bacteria</taxon>
        <taxon>Bacillati</taxon>
        <taxon>Actinomycetota</taxon>
        <taxon>Actinomycetes</taxon>
        <taxon>Micromonosporales</taxon>
        <taxon>Micromonosporaceae</taxon>
        <taxon>Micromonospora</taxon>
    </lineage>
</organism>
<feature type="binding site" evidence="4">
    <location>
        <begin position="614"/>
        <end position="615"/>
    </location>
    <ligand>
        <name>substrate</name>
    </ligand>
</feature>
<dbReference type="InterPro" id="IPR005194">
    <property type="entry name" value="Glyco_hydro_65_C"/>
</dbReference>
<dbReference type="EMBL" id="VLKE01000001">
    <property type="protein sequence ID" value="TWH67719.1"/>
    <property type="molecule type" value="Genomic_DNA"/>
</dbReference>
<evidence type="ECO:0000256" key="3">
    <source>
        <dbReference type="PIRSR" id="PIRSR036289-50"/>
    </source>
</evidence>
<comment type="similarity">
    <text evidence="1">Belongs to the glycosyl hydrolase 65 family.</text>
</comment>
<dbReference type="GO" id="GO:0016757">
    <property type="term" value="F:glycosyltransferase activity"/>
    <property type="evidence" value="ECO:0007669"/>
    <property type="project" value="UniProtKB-ARBA"/>
</dbReference>
<keyword evidence="2" id="KW-0326">Glycosidase</keyword>
<protein>
    <submittedName>
        <fullName evidence="9">Alpha,alpha-trehalose phosphorylase</fullName>
    </submittedName>
</protein>
<dbReference type="InterPro" id="IPR017045">
    <property type="entry name" value="Malt_Pase/Glycosyl_Hdrlase"/>
</dbReference>
<dbReference type="Gene3D" id="1.50.10.10">
    <property type="match status" value="1"/>
</dbReference>
<dbReference type="Pfam" id="PF03633">
    <property type="entry name" value="Glyco_hydro_65C"/>
    <property type="match status" value="1"/>
</dbReference>
<dbReference type="Pfam" id="PF03636">
    <property type="entry name" value="Glyco_hydro_65N"/>
    <property type="match status" value="1"/>
</dbReference>
<evidence type="ECO:0000313" key="10">
    <source>
        <dbReference type="Proteomes" id="UP000319825"/>
    </source>
</evidence>
<reference evidence="9 10" key="1">
    <citation type="submission" date="2019-07" db="EMBL/GenBank/DDBJ databases">
        <title>R&amp;d 2014.</title>
        <authorList>
            <person name="Klenk H.-P."/>
        </authorList>
    </citation>
    <scope>NUCLEOTIDE SEQUENCE [LARGE SCALE GENOMIC DNA]</scope>
    <source>
        <strain evidence="9 10">DSM 43868</strain>
    </source>
</reference>
<dbReference type="PANTHER" id="PTHR11051:SF13">
    <property type="entry name" value="GLYCOSYL TRANSFERASE"/>
    <property type="match status" value="1"/>
</dbReference>
<dbReference type="SUPFAM" id="SSF74650">
    <property type="entry name" value="Galactose mutarotase-like"/>
    <property type="match status" value="1"/>
</dbReference>
<dbReference type="Gene3D" id="2.70.98.40">
    <property type="entry name" value="Glycoside hydrolase, family 65, N-terminal domain"/>
    <property type="match status" value="1"/>
</dbReference>
<dbReference type="PANTHER" id="PTHR11051">
    <property type="entry name" value="GLYCOSYL HYDROLASE-RELATED"/>
    <property type="match status" value="1"/>
</dbReference>
<evidence type="ECO:0000259" key="7">
    <source>
        <dbReference type="Pfam" id="PF03633"/>
    </source>
</evidence>
<evidence type="ECO:0000313" key="9">
    <source>
        <dbReference type="EMBL" id="TWH67719.1"/>
    </source>
</evidence>
<evidence type="ECO:0000259" key="6">
    <source>
        <dbReference type="Pfam" id="PF03632"/>
    </source>
</evidence>
<dbReference type="InterPro" id="IPR005196">
    <property type="entry name" value="Glyco_hydro_65_N"/>
</dbReference>
<dbReference type="PIRSF" id="PIRSF036289">
    <property type="entry name" value="Glycosyl_hydrolase_malt_phosph"/>
    <property type="match status" value="1"/>
</dbReference>
<dbReference type="Pfam" id="PF03632">
    <property type="entry name" value="Glyco_hydro_65m"/>
    <property type="match status" value="1"/>
</dbReference>
<dbReference type="OrthoDB" id="9816160at2"/>
<gene>
    <name evidence="9" type="ORF">JD77_02703</name>
</gene>
<feature type="active site" description="Proton donor" evidence="3">
    <location>
        <position position="510"/>
    </location>
</feature>
<dbReference type="InterPro" id="IPR011013">
    <property type="entry name" value="Gal_mutarotase_sf_dom"/>
</dbReference>
<feature type="binding site" evidence="4">
    <location>
        <begin position="383"/>
        <end position="384"/>
    </location>
    <ligand>
        <name>substrate</name>
    </ligand>
</feature>
<sequence>MHSHSTADRTAGGAGDDGWRIRRTGADLDRLGETESVFALGNGWVGWRGNLDEGTPYGMPGSYLNGFHEQRELTYPEDGYAFPQRADTVVSAQNAALVRLWVTGPVDVRGSGGASDGEPLDLRTGTLHEHERVLDLRAGVVERRTDWSSPAGHRVRVSSTRLVSLPRRPVAAVRYVVEAVDTPVDVRVCADLLANERVPERSDDPRAASVIHDPLTAEARRADGLDGVLVHRTDRSGQRVATAVAHQVSAPAGFATEADFVPDRFRLAVTGRLRPGDRLELTRYAAYECAPVGGVSAAELADLVAAEAHAARAEGFPGLLAAQRAALDAAWATADVVLDGDPELQQAVRFAVFHLLQAGRPDGDRTIPAKGLTGNGYDGHVLWDTEGYVLPVLTYLAPEVARSALRWRHAHLPEARERAAELRLAGAAFPWRTIGGRECSGYWPAGSAGLHVNADIADAVLHYVAATGDREFLAGPGVDLLVETARLWHRFGHWSDDGAFHLHGVTGPDEYTALVDDNLFTNLMARRNLRGAADAAERHPEAAARLGVDAAEIAGWRAAGDAMFVPYDRKRGVHQQAAGFTEQPEWDFANTSSDEYPLLLHYPYLELYRRQVIKQADLVLAMLRCAGEFTAAEKARNFAYYAARTVRDSSLSAAPQAVLAAEVGHLDLAYDLFAETALQDLADLGDKSADGLHLASLAGAWLVVAQGFGGLRDDAGVLSFDPRLPRRLRRVAFSLRWRGHRLRVTLTPEGARYELPDAGPGDAVELWHHGERLQVTGDAAVTRPLPPLPDPGPEPPSPPGRRPARR</sequence>
<evidence type="ECO:0000256" key="4">
    <source>
        <dbReference type="PIRSR" id="PIRSR036289-51"/>
    </source>
</evidence>
<dbReference type="InterPro" id="IPR008928">
    <property type="entry name" value="6-hairpin_glycosidase_sf"/>
</dbReference>
<evidence type="ECO:0000256" key="5">
    <source>
        <dbReference type="SAM" id="MobiDB-lite"/>
    </source>
</evidence>
<evidence type="ECO:0000259" key="8">
    <source>
        <dbReference type="Pfam" id="PF03636"/>
    </source>
</evidence>
<proteinExistence type="inferred from homology"/>
<dbReference type="AlphaFoldDB" id="A0A562I9M1"/>
<keyword evidence="2" id="KW-0378">Hydrolase</keyword>
<dbReference type="InterPro" id="IPR012341">
    <property type="entry name" value="6hp_glycosidase-like_sf"/>
</dbReference>
<evidence type="ECO:0000256" key="2">
    <source>
        <dbReference type="ARBA" id="ARBA00023295"/>
    </source>
</evidence>
<name>A0A562I9M1_MICOL</name>
<feature type="domain" description="Glycoside hydrolase family 65 central catalytic" evidence="6">
    <location>
        <begin position="349"/>
        <end position="701"/>
    </location>
</feature>
<dbReference type="GO" id="GO:0004553">
    <property type="term" value="F:hydrolase activity, hydrolyzing O-glycosyl compounds"/>
    <property type="evidence" value="ECO:0007669"/>
    <property type="project" value="TreeGrafter"/>
</dbReference>
<keyword evidence="10" id="KW-1185">Reference proteome</keyword>
<evidence type="ECO:0000256" key="1">
    <source>
        <dbReference type="ARBA" id="ARBA00006768"/>
    </source>
</evidence>
<feature type="compositionally biased region" description="Pro residues" evidence="5">
    <location>
        <begin position="784"/>
        <end position="806"/>
    </location>
</feature>
<dbReference type="GO" id="GO:0030246">
    <property type="term" value="F:carbohydrate binding"/>
    <property type="evidence" value="ECO:0007669"/>
    <property type="project" value="InterPro"/>
</dbReference>
<feature type="domain" description="Glycoside hydrolase family 65 N-terminal" evidence="8">
    <location>
        <begin position="24"/>
        <end position="287"/>
    </location>
</feature>
<accession>A0A562I9M1</accession>
<dbReference type="InterPro" id="IPR037018">
    <property type="entry name" value="GH65_N"/>
</dbReference>
<dbReference type="Gene3D" id="2.60.420.10">
    <property type="entry name" value="Maltose phosphorylase, domain 3"/>
    <property type="match status" value="1"/>
</dbReference>